<dbReference type="Proteomes" id="UP001190336">
    <property type="component" value="Chromosome"/>
</dbReference>
<evidence type="ECO:0000313" key="2">
    <source>
        <dbReference type="Proteomes" id="UP001190336"/>
    </source>
</evidence>
<protein>
    <submittedName>
        <fullName evidence="1">Uncharacterized protein</fullName>
    </submittedName>
</protein>
<dbReference type="EMBL" id="OY726394">
    <property type="protein sequence ID" value="CAJ1494365.1"/>
    <property type="molecule type" value="Genomic_DNA"/>
</dbReference>
<accession>A0ABM9L800</accession>
<dbReference type="InterPro" id="IPR046611">
    <property type="entry name" value="DUF6670"/>
</dbReference>
<sequence length="361" mass="40078">MTVSKSALTQRLAAAGAHTLGRMFHLYDRDDTPLPAQEFLRPHATTKRYGFSHINVVIPDLPAPHRHLSCMALLGRAGAACFDNDFLPGSPRDTATLAIGTAATGSDGFRAYSMSRDCDLREDGTYLRFGDELTITGSFPDFRVVIQDRDLSIDIAVTCTDQTTTFVRNPVYDHVGHPARYRGALTWEGHRHPIEGVLSFEYARATSLTAFRDKTVPTLLKLPVTHFEWQVIKIKPDTLLMFADASAFGQSMLTSGYLKQLDGTSQRHTRNVTHEILCYRDEFAVAPDGYATRIPAEFRWRIHAPDGDVSTEIVGITDTDLLYGIGRGWLGGFSYTGHHQGSPVEGVAYLEYVRLNDPGRL</sequence>
<dbReference type="Pfam" id="PF20375">
    <property type="entry name" value="DUF6670"/>
    <property type="match status" value="1"/>
</dbReference>
<dbReference type="RefSeq" id="WP_308475704.1">
    <property type="nucleotide sequence ID" value="NZ_OY726394.1"/>
</dbReference>
<gene>
    <name evidence="1" type="ORF">MU0083_000783</name>
</gene>
<proteinExistence type="predicted"/>
<dbReference type="SUPFAM" id="SSF159245">
    <property type="entry name" value="AttH-like"/>
    <property type="match status" value="1"/>
</dbReference>
<evidence type="ECO:0000313" key="1">
    <source>
        <dbReference type="EMBL" id="CAJ1494365.1"/>
    </source>
</evidence>
<organism evidence="1 2">
    <name type="scientific">[Mycobacterium] kokjensenii</name>
    <dbReference type="NCBI Taxonomy" id="3064287"/>
    <lineage>
        <taxon>Bacteria</taxon>
        <taxon>Bacillati</taxon>
        <taxon>Actinomycetota</taxon>
        <taxon>Actinomycetes</taxon>
        <taxon>Mycobacteriales</taxon>
        <taxon>Mycobacteriaceae</taxon>
        <taxon>Mycolicibacter</taxon>
    </lineage>
</organism>
<keyword evidence="2" id="KW-1185">Reference proteome</keyword>
<name>A0ABM9L800_9MYCO</name>
<reference evidence="1 2" key="1">
    <citation type="submission" date="2023-08" db="EMBL/GenBank/DDBJ databases">
        <authorList>
            <person name="Folkvardsen B D."/>
            <person name="Norman A."/>
        </authorList>
    </citation>
    <scope>NUCLEOTIDE SEQUENCE [LARGE SCALE GENOMIC DNA]</scope>
    <source>
        <strain evidence="1 2">Mu0083</strain>
    </source>
</reference>